<reference evidence="2 3" key="1">
    <citation type="journal article" date="2022" name="bioRxiv">
        <title>Genomics of Preaxostyla Flagellates Illuminates Evolutionary Transitions and the Path Towards Mitochondrial Loss.</title>
        <authorList>
            <person name="Novak L.V.F."/>
            <person name="Treitli S.C."/>
            <person name="Pyrih J."/>
            <person name="Halakuc P."/>
            <person name="Pipaliya S.V."/>
            <person name="Vacek V."/>
            <person name="Brzon O."/>
            <person name="Soukal P."/>
            <person name="Eme L."/>
            <person name="Dacks J.B."/>
            <person name="Karnkowska A."/>
            <person name="Elias M."/>
            <person name="Hampl V."/>
        </authorList>
    </citation>
    <scope>NUCLEOTIDE SEQUENCE [LARGE SCALE GENOMIC DNA]</scope>
    <source>
        <strain evidence="2">NAU3</strain>
        <tissue evidence="2">Gut</tissue>
    </source>
</reference>
<evidence type="ECO:0000313" key="2">
    <source>
        <dbReference type="EMBL" id="KAK2943156.1"/>
    </source>
</evidence>
<keyword evidence="3" id="KW-1185">Reference proteome</keyword>
<sequence>MYKCLHLQQNLPPEALEFLVEWDFRRERKCAQRRTGHERQTAAQQREGDLQIQRQLASTTVVAEGAAGQEHSAREKDCLATSVADFDSARIRTEGAGIAGASGCGHEACDHAGGSDQGANEE</sequence>
<organism evidence="2 3">
    <name type="scientific">Blattamonas nauphoetae</name>
    <dbReference type="NCBI Taxonomy" id="2049346"/>
    <lineage>
        <taxon>Eukaryota</taxon>
        <taxon>Metamonada</taxon>
        <taxon>Preaxostyla</taxon>
        <taxon>Oxymonadida</taxon>
        <taxon>Blattamonas</taxon>
    </lineage>
</organism>
<name>A0ABQ9WUK7_9EUKA</name>
<evidence type="ECO:0000256" key="1">
    <source>
        <dbReference type="SAM" id="MobiDB-lite"/>
    </source>
</evidence>
<gene>
    <name evidence="2" type="ORF">BLNAU_21924</name>
</gene>
<dbReference type="EMBL" id="JARBJD010000359">
    <property type="protein sequence ID" value="KAK2943156.1"/>
    <property type="molecule type" value="Genomic_DNA"/>
</dbReference>
<proteinExistence type="predicted"/>
<feature type="region of interest" description="Disordered" evidence="1">
    <location>
        <begin position="102"/>
        <end position="122"/>
    </location>
</feature>
<dbReference type="Proteomes" id="UP001281761">
    <property type="component" value="Unassembled WGS sequence"/>
</dbReference>
<evidence type="ECO:0000313" key="3">
    <source>
        <dbReference type="Proteomes" id="UP001281761"/>
    </source>
</evidence>
<accession>A0ABQ9WUK7</accession>
<protein>
    <submittedName>
        <fullName evidence="2">Uncharacterized protein</fullName>
    </submittedName>
</protein>
<comment type="caution">
    <text evidence="2">The sequence shown here is derived from an EMBL/GenBank/DDBJ whole genome shotgun (WGS) entry which is preliminary data.</text>
</comment>